<dbReference type="Pfam" id="PF14022">
    <property type="entry name" value="DUF4238"/>
    <property type="match status" value="1"/>
</dbReference>
<reference evidence="1" key="1">
    <citation type="submission" date="2020-05" db="EMBL/GenBank/DDBJ databases">
        <title>Complete genome sequence of Bradyrhizobium diazoefficiens XF1 isolated from soybean nodule.</title>
        <authorList>
            <person name="Noda R."/>
            <person name="Kakizaki K."/>
            <person name="Minamisawa K."/>
        </authorList>
    </citation>
    <scope>NUCLEOTIDE SEQUENCE</scope>
    <source>
        <strain evidence="1">XF1</strain>
    </source>
</reference>
<dbReference type="InterPro" id="IPR025332">
    <property type="entry name" value="DUF4238"/>
</dbReference>
<evidence type="ECO:0000313" key="1">
    <source>
        <dbReference type="EMBL" id="BCE21490.1"/>
    </source>
</evidence>
<organism evidence="1">
    <name type="scientific">Bradyrhizobium diazoefficiens</name>
    <dbReference type="NCBI Taxonomy" id="1355477"/>
    <lineage>
        <taxon>Bacteria</taxon>
        <taxon>Pseudomonadati</taxon>
        <taxon>Pseudomonadota</taxon>
        <taxon>Alphaproteobacteria</taxon>
        <taxon>Hyphomicrobiales</taxon>
        <taxon>Nitrobacteraceae</taxon>
        <taxon>Bradyrhizobium</taxon>
    </lineage>
</organism>
<dbReference type="EMBL" id="AP023091">
    <property type="protein sequence ID" value="BCE21490.1"/>
    <property type="molecule type" value="Genomic_DNA"/>
</dbReference>
<proteinExistence type="predicted"/>
<dbReference type="AlphaFoldDB" id="A0A809X2T1"/>
<evidence type="ECO:0000313" key="3">
    <source>
        <dbReference type="EMBL" id="BCE91257.1"/>
    </source>
</evidence>
<evidence type="ECO:0008006" key="4">
    <source>
        <dbReference type="Google" id="ProtNLM"/>
    </source>
</evidence>
<name>A0A809X2T1_9BRAD</name>
<protein>
    <recommendedName>
        <fullName evidence="4">DUF4238 domain-containing protein</fullName>
    </recommendedName>
</protein>
<sequence length="290" mass="33353">MEAWTDPNALEHYEPYVHLFDRTGNQHRKKSPAKILHMPDLYTIFDGTTRDLTIEHTFSQWEDAFVKVRKKIEADTDLTEEDVANLYVFAGALMVRPPHYIEHFASQWRDIVAKARSIKINPKAKPMKSFTDGPSLSLDEAQRYGDDPMGTWFRDNLAANIEVLAERFGFDLLVNQSEHPFLTSDAPAVTYHPPLSKRFRFFPRGLGSPGCEVTLPISPRYALLFRHKEPGLHKYLVADWESVFEMNFRTITRAKEKIVSDRPDLFFVKTILDRVAEVEAEKQRNGANGA</sequence>
<dbReference type="RefSeq" id="WP_304563683.1">
    <property type="nucleotide sequence ID" value="NZ_CP124748.1"/>
</dbReference>
<reference evidence="3" key="2">
    <citation type="submission" date="2020-05" db="EMBL/GenBank/DDBJ databases">
        <title>Complete genome sequence of Bradyrhizobium diazoefficiens XF10 isolated from soybean nodule.</title>
        <authorList>
            <person name="Noda R."/>
            <person name="Kakizaki K."/>
            <person name="Minamisawa K."/>
        </authorList>
    </citation>
    <scope>NUCLEOTIDE SEQUENCE</scope>
    <source>
        <strain evidence="3">XF10</strain>
    </source>
</reference>
<accession>A0A809X2T1</accession>
<gene>
    <name evidence="3" type="ORF">XF10B_40550</name>
    <name evidence="1" type="ORF">XF1B_41710</name>
    <name evidence="2" type="ORF">XF4B_40850</name>
</gene>
<dbReference type="EMBL" id="AP023099">
    <property type="protein sequence ID" value="BCE91257.1"/>
    <property type="molecule type" value="Genomic_DNA"/>
</dbReference>
<dbReference type="EMBL" id="AP023094">
    <property type="protein sequence ID" value="BCE47736.1"/>
    <property type="molecule type" value="Genomic_DNA"/>
</dbReference>
<reference evidence="2" key="3">
    <citation type="submission" date="2020-05" db="EMBL/GenBank/DDBJ databases">
        <title>Complete genome sequence of Bradyrhizobium diazoefficiens XF4 isolated from soybean nodule.</title>
        <authorList>
            <person name="Noda R."/>
            <person name="Kakizaki K."/>
            <person name="Minamisawa K."/>
        </authorList>
    </citation>
    <scope>NUCLEOTIDE SEQUENCE</scope>
    <source>
        <strain evidence="2">XF4</strain>
    </source>
</reference>
<evidence type="ECO:0000313" key="2">
    <source>
        <dbReference type="EMBL" id="BCE47736.1"/>
    </source>
</evidence>